<dbReference type="InterPro" id="IPR011738">
    <property type="entry name" value="Phage_CHP"/>
</dbReference>
<accession>A0ABW3ZC16</accession>
<keyword evidence="2" id="KW-1185">Reference proteome</keyword>
<name>A0ABW3ZC16_9HYPH</name>
<feature type="non-terminal residue" evidence="1">
    <location>
        <position position="1"/>
    </location>
</feature>
<protein>
    <submittedName>
        <fullName evidence="1">Uncharacterized protein</fullName>
    </submittedName>
</protein>
<proteinExistence type="predicted"/>
<evidence type="ECO:0000313" key="2">
    <source>
        <dbReference type="Proteomes" id="UP001597171"/>
    </source>
</evidence>
<dbReference type="NCBIfam" id="TIGR02215">
    <property type="entry name" value="phage_chp_gp8"/>
    <property type="match status" value="1"/>
</dbReference>
<dbReference type="Proteomes" id="UP001597171">
    <property type="component" value="Unassembled WGS sequence"/>
</dbReference>
<organism evidence="1 2">
    <name type="scientific">Methylopila musalis</name>
    <dbReference type="NCBI Taxonomy" id="1134781"/>
    <lineage>
        <taxon>Bacteria</taxon>
        <taxon>Pseudomonadati</taxon>
        <taxon>Pseudomonadota</taxon>
        <taxon>Alphaproteobacteria</taxon>
        <taxon>Hyphomicrobiales</taxon>
        <taxon>Methylopilaceae</taxon>
        <taxon>Methylopila</taxon>
    </lineage>
</organism>
<dbReference type="EMBL" id="JBHTMX010000330">
    <property type="protein sequence ID" value="MFD1333769.1"/>
    <property type="molecule type" value="Genomic_DNA"/>
</dbReference>
<reference evidence="2" key="1">
    <citation type="journal article" date="2019" name="Int. J. Syst. Evol. Microbiol.">
        <title>The Global Catalogue of Microorganisms (GCM) 10K type strain sequencing project: providing services to taxonomists for standard genome sequencing and annotation.</title>
        <authorList>
            <consortium name="The Broad Institute Genomics Platform"/>
            <consortium name="The Broad Institute Genome Sequencing Center for Infectious Disease"/>
            <person name="Wu L."/>
            <person name="Ma J."/>
        </authorList>
    </citation>
    <scope>NUCLEOTIDE SEQUENCE [LARGE SCALE GENOMIC DNA]</scope>
    <source>
        <strain evidence="2">CCUG 61696</strain>
    </source>
</reference>
<comment type="caution">
    <text evidence="1">The sequence shown here is derived from an EMBL/GenBank/DDBJ whole genome shotgun (WGS) entry which is preliminary data.</text>
</comment>
<evidence type="ECO:0000313" key="1">
    <source>
        <dbReference type="EMBL" id="MFD1333769.1"/>
    </source>
</evidence>
<sequence>AVTLRPRPVRDVEAVRLRARDGTLTALDPADWRFDWASERLEILRVVPEARVVEIDLACGYGDPEDAPDSLRLALRRLVADAYERRSGADGPRADVADLIAPYRDLKL</sequence>
<gene>
    <name evidence="1" type="ORF">ACFQ4O_17325</name>
</gene>